<dbReference type="EC" id="3.1.1.2" evidence="8"/>
<keyword evidence="10" id="KW-1185">Reference proteome</keyword>
<dbReference type="InterPro" id="IPR002640">
    <property type="entry name" value="Arylesterase"/>
</dbReference>
<comment type="cofactor">
    <cofactor evidence="6 8">
        <name>Ca(2+)</name>
        <dbReference type="ChEBI" id="CHEBI:29108"/>
    </cofactor>
    <text evidence="6 8">Binds 2 calcium ions per subunit.</text>
</comment>
<feature type="chain" id="PRO_5035967384" description="Paraoxonase" evidence="8">
    <location>
        <begin position="22"/>
        <end position="369"/>
    </location>
</feature>
<evidence type="ECO:0000313" key="9">
    <source>
        <dbReference type="EMBL" id="CAG5130484.1"/>
    </source>
</evidence>
<feature type="binding site" evidence="6">
    <location>
        <position position="173"/>
    </location>
    <ligand>
        <name>Ca(2+)</name>
        <dbReference type="ChEBI" id="CHEBI:29108"/>
        <label>1</label>
        <note>catalytic</note>
    </ligand>
</feature>
<evidence type="ECO:0000256" key="8">
    <source>
        <dbReference type="RuleBase" id="RU368025"/>
    </source>
</evidence>
<evidence type="ECO:0000256" key="4">
    <source>
        <dbReference type="ARBA" id="ARBA00023180"/>
    </source>
</evidence>
<dbReference type="InterPro" id="IPR011042">
    <property type="entry name" value="6-blade_b-propeller_TolB-like"/>
</dbReference>
<feature type="binding site" evidence="6">
    <location>
        <position position="275"/>
    </location>
    <ligand>
        <name>Ca(2+)</name>
        <dbReference type="ChEBI" id="CHEBI:29108"/>
        <label>1</label>
        <note>catalytic</note>
    </ligand>
</feature>
<comment type="catalytic activity">
    <reaction evidence="8">
        <text>a phenyl acetate + H2O = a phenol + acetate + H(+)</text>
        <dbReference type="Rhea" id="RHEA:17309"/>
        <dbReference type="ChEBI" id="CHEBI:15377"/>
        <dbReference type="ChEBI" id="CHEBI:15378"/>
        <dbReference type="ChEBI" id="CHEBI:30089"/>
        <dbReference type="ChEBI" id="CHEBI:33853"/>
        <dbReference type="ChEBI" id="CHEBI:140310"/>
        <dbReference type="EC" id="3.1.1.2"/>
    </reaction>
</comment>
<keyword evidence="8" id="KW-0732">Signal</keyword>
<dbReference type="PANTHER" id="PTHR11799:SF12">
    <property type="entry name" value="PARAOXONASE-RELATED"/>
    <property type="match status" value="1"/>
</dbReference>
<feature type="disulfide bond" description="In form B" evidence="7">
    <location>
        <begin position="38"/>
        <end position="363"/>
    </location>
</feature>
<dbReference type="PRINTS" id="PR01785">
    <property type="entry name" value="PARAOXONASE"/>
</dbReference>
<evidence type="ECO:0000256" key="2">
    <source>
        <dbReference type="ARBA" id="ARBA00022801"/>
    </source>
</evidence>
<dbReference type="InterPro" id="IPR051288">
    <property type="entry name" value="Serum_paraoxonase/arylesterase"/>
</dbReference>
<dbReference type="AlphaFoldDB" id="A0A8S3ZLG1"/>
<gene>
    <name evidence="9" type="ORF">CUNI_LOCUS16042</name>
</gene>
<dbReference type="GO" id="GO:0004064">
    <property type="term" value="F:arylesterase activity"/>
    <property type="evidence" value="ECO:0007669"/>
    <property type="project" value="UniProtKB-UniRule"/>
</dbReference>
<keyword evidence="6 8" id="KW-0479">Metal-binding</keyword>
<evidence type="ECO:0000256" key="3">
    <source>
        <dbReference type="ARBA" id="ARBA00023157"/>
    </source>
</evidence>
<feature type="binding site" evidence="6">
    <location>
        <position position="174"/>
    </location>
    <ligand>
        <name>Ca(2+)</name>
        <dbReference type="ChEBI" id="CHEBI:29108"/>
        <label>1</label>
        <note>catalytic</note>
    </ligand>
</feature>
<dbReference type="EMBL" id="CAJHNH020004052">
    <property type="protein sequence ID" value="CAG5130484.1"/>
    <property type="molecule type" value="Genomic_DNA"/>
</dbReference>
<feature type="binding site" evidence="6">
    <location>
        <position position="230"/>
    </location>
    <ligand>
        <name>Ca(2+)</name>
        <dbReference type="ChEBI" id="CHEBI:29108"/>
        <label>1</label>
        <note>catalytic</note>
    </ligand>
</feature>
<feature type="binding site" evidence="6">
    <location>
        <position position="120"/>
    </location>
    <ligand>
        <name>Ca(2+)</name>
        <dbReference type="ChEBI" id="CHEBI:29108"/>
        <label>1</label>
        <note>catalytic</note>
    </ligand>
</feature>
<dbReference type="Proteomes" id="UP000678393">
    <property type="component" value="Unassembled WGS sequence"/>
</dbReference>
<keyword evidence="6 8" id="KW-0106">Calcium</keyword>
<evidence type="ECO:0000313" key="10">
    <source>
        <dbReference type="Proteomes" id="UP000678393"/>
    </source>
</evidence>
<dbReference type="PANTHER" id="PTHR11799">
    <property type="entry name" value="PARAOXONASE"/>
    <property type="match status" value="1"/>
</dbReference>
<name>A0A8S3ZLG1_9EUPU</name>
<feature type="binding site" evidence="6">
    <location>
        <position position="276"/>
    </location>
    <ligand>
        <name>Ca(2+)</name>
        <dbReference type="ChEBI" id="CHEBI:29108"/>
        <label>1</label>
        <note>catalytic</note>
    </ligand>
</feature>
<dbReference type="GO" id="GO:0046872">
    <property type="term" value="F:metal ion binding"/>
    <property type="evidence" value="ECO:0007669"/>
    <property type="project" value="UniProtKB-KW"/>
</dbReference>
<dbReference type="SUPFAM" id="SSF63829">
    <property type="entry name" value="Calcium-dependent phosphotriesterase"/>
    <property type="match status" value="1"/>
</dbReference>
<dbReference type="OrthoDB" id="423498at2759"/>
<feature type="active site" description="Proton acceptor" evidence="5">
    <location>
        <position position="118"/>
    </location>
</feature>
<sequence length="369" mass="40938">MIGGAVKVALVAIIVYRVARSFLNPPDDVFKKHYPGKCSQVKGLNFGSEDLEVTKNGLAFVTSGVWFPTVSNKFDEFLKSNNIQGNIFLYDFNQPDLGARKLKLIPSKDFDPETFHPHGISLLEDETNGEHLLYVVSHPKHADDAVEKFRYSPKTNELIHLKSFTGDVLHITNDLTVLEEDKFYISNFLYFKNPYLSIAEHVFSSFGFGSLVFFNGTAFSVVKQSMNSPNGLFLSKDKRILYNALPREQSVKAFEIKSDYSLTEIQSVVIGTSPDNLHLSNSGDALYTGAHPVIPKIIQHLGDPRQPSPSSVLKLPLKDGKIVPEEIVELFYDHGNLISGSSVAAVYNNKLLIGSVINKLVICDANTAL</sequence>
<evidence type="ECO:0000256" key="7">
    <source>
        <dbReference type="PIRSR" id="PIRSR602640-3"/>
    </source>
</evidence>
<dbReference type="Gene3D" id="2.120.10.30">
    <property type="entry name" value="TolB, C-terminal domain"/>
    <property type="match status" value="1"/>
</dbReference>
<organism evidence="9 10">
    <name type="scientific">Candidula unifasciata</name>
    <dbReference type="NCBI Taxonomy" id="100452"/>
    <lineage>
        <taxon>Eukaryota</taxon>
        <taxon>Metazoa</taxon>
        <taxon>Spiralia</taxon>
        <taxon>Lophotrochozoa</taxon>
        <taxon>Mollusca</taxon>
        <taxon>Gastropoda</taxon>
        <taxon>Heterobranchia</taxon>
        <taxon>Euthyneura</taxon>
        <taxon>Panpulmonata</taxon>
        <taxon>Eupulmonata</taxon>
        <taxon>Stylommatophora</taxon>
        <taxon>Helicina</taxon>
        <taxon>Helicoidea</taxon>
        <taxon>Geomitridae</taxon>
        <taxon>Candidula</taxon>
    </lineage>
</organism>
<feature type="binding site" evidence="6">
    <location>
        <position position="50"/>
    </location>
    <ligand>
        <name>Ca(2+)</name>
        <dbReference type="ChEBI" id="CHEBI:29108"/>
        <label>1</label>
        <note>catalytic</note>
    </ligand>
</feature>
<evidence type="ECO:0000256" key="6">
    <source>
        <dbReference type="PIRSR" id="PIRSR602640-2"/>
    </source>
</evidence>
<keyword evidence="2 8" id="KW-0378">Hydrolase</keyword>
<protein>
    <recommendedName>
        <fullName evidence="8">Paraoxonase</fullName>
        <ecNumber evidence="8">3.1.1.2</ecNumber>
    </recommendedName>
</protein>
<comment type="caution">
    <text evidence="9">The sequence shown here is derived from an EMBL/GenBank/DDBJ whole genome shotgun (WGS) entry which is preliminary data.</text>
</comment>
<feature type="binding site" evidence="6">
    <location>
        <position position="49"/>
    </location>
    <ligand>
        <name>Ca(2+)</name>
        <dbReference type="ChEBI" id="CHEBI:29108"/>
        <label>1</label>
        <note>catalytic</note>
    </ligand>
</feature>
<keyword evidence="4 8" id="KW-0325">Glycoprotein</keyword>
<keyword evidence="3 7" id="KW-1015">Disulfide bond</keyword>
<evidence type="ECO:0000256" key="1">
    <source>
        <dbReference type="ARBA" id="ARBA00008595"/>
    </source>
</evidence>
<evidence type="ECO:0000256" key="5">
    <source>
        <dbReference type="PIRSR" id="PIRSR602640-1"/>
    </source>
</evidence>
<dbReference type="Pfam" id="PF01731">
    <property type="entry name" value="Arylesterase"/>
    <property type="match status" value="1"/>
</dbReference>
<feature type="signal peptide" evidence="8">
    <location>
        <begin position="1"/>
        <end position="21"/>
    </location>
</feature>
<comment type="similarity">
    <text evidence="1 8">Belongs to the paraoxonase family.</text>
</comment>
<reference evidence="9" key="1">
    <citation type="submission" date="2021-04" db="EMBL/GenBank/DDBJ databases">
        <authorList>
            <consortium name="Molecular Ecology Group"/>
        </authorList>
    </citation>
    <scope>NUCLEOTIDE SEQUENCE</scope>
</reference>
<accession>A0A8S3ZLG1</accession>
<proteinExistence type="inferred from homology"/>